<name>A0A914WK74_9BILA</name>
<proteinExistence type="predicted"/>
<evidence type="ECO:0000313" key="5">
    <source>
        <dbReference type="WBParaSite" id="PSAMB.scaffold4276size15145.g23881.t1"/>
    </source>
</evidence>
<keyword evidence="1" id="KW-1015">Disulfide bond</keyword>
<dbReference type="InterPro" id="IPR008139">
    <property type="entry name" value="SaposinB_dom"/>
</dbReference>
<evidence type="ECO:0000256" key="2">
    <source>
        <dbReference type="SAM" id="SignalP"/>
    </source>
</evidence>
<evidence type="ECO:0000313" key="4">
    <source>
        <dbReference type="Proteomes" id="UP000887566"/>
    </source>
</evidence>
<dbReference type="InterPro" id="IPR011001">
    <property type="entry name" value="Saposin-like"/>
</dbReference>
<feature type="domain" description="Saposin B-type" evidence="3">
    <location>
        <begin position="32"/>
        <end position="111"/>
    </location>
</feature>
<dbReference type="SUPFAM" id="SSF47862">
    <property type="entry name" value="Saposin"/>
    <property type="match status" value="1"/>
</dbReference>
<protein>
    <submittedName>
        <fullName evidence="5 6">Saposin B-type domain-containing protein</fullName>
    </submittedName>
</protein>
<dbReference type="WBParaSite" id="PSAMB.scaffold4276size15145.g23881.t1">
    <property type="protein sequence ID" value="PSAMB.scaffold4276size15145.g23881.t1"/>
    <property type="gene ID" value="PSAMB.scaffold4276size15145.g23881"/>
</dbReference>
<evidence type="ECO:0000256" key="1">
    <source>
        <dbReference type="ARBA" id="ARBA00023157"/>
    </source>
</evidence>
<feature type="chain" id="PRO_5041189853" evidence="2">
    <location>
        <begin position="18"/>
        <end position="113"/>
    </location>
</feature>
<keyword evidence="4" id="KW-1185">Reference proteome</keyword>
<dbReference type="Proteomes" id="UP000887566">
    <property type="component" value="Unplaced"/>
</dbReference>
<sequence>MKYTAVIFVALIACGMALPSKRKGPAGKAELGGILCDTCKQLVGEAESAGAGLGAPWLEDQIQKLCAELGIFKQFCCDELDGTVEALAQLIQQDLPPPLCCYKVDLCDAPPSY</sequence>
<reference evidence="5 6" key="1">
    <citation type="submission" date="2022-11" db="UniProtKB">
        <authorList>
            <consortium name="WormBaseParasite"/>
        </authorList>
    </citation>
    <scope>IDENTIFICATION</scope>
</reference>
<evidence type="ECO:0000259" key="3">
    <source>
        <dbReference type="PROSITE" id="PS50015"/>
    </source>
</evidence>
<feature type="signal peptide" evidence="2">
    <location>
        <begin position="1"/>
        <end position="17"/>
    </location>
</feature>
<dbReference type="Gene3D" id="1.10.225.10">
    <property type="entry name" value="Saposin-like"/>
    <property type="match status" value="1"/>
</dbReference>
<accession>A0A914WK74</accession>
<dbReference type="PROSITE" id="PS50015">
    <property type="entry name" value="SAP_B"/>
    <property type="match status" value="1"/>
</dbReference>
<keyword evidence="2" id="KW-0732">Signal</keyword>
<dbReference type="WBParaSite" id="PSAMB.scaffold4313size15022.g24009.t1">
    <property type="protein sequence ID" value="PSAMB.scaffold4313size15022.g24009.t1"/>
    <property type="gene ID" value="PSAMB.scaffold4313size15022.g24009"/>
</dbReference>
<evidence type="ECO:0000313" key="6">
    <source>
        <dbReference type="WBParaSite" id="PSAMB.scaffold4313size15022.g24009.t1"/>
    </source>
</evidence>
<dbReference type="AlphaFoldDB" id="A0A914WK74"/>
<organism evidence="4 5">
    <name type="scientific">Plectus sambesii</name>
    <dbReference type="NCBI Taxonomy" id="2011161"/>
    <lineage>
        <taxon>Eukaryota</taxon>
        <taxon>Metazoa</taxon>
        <taxon>Ecdysozoa</taxon>
        <taxon>Nematoda</taxon>
        <taxon>Chromadorea</taxon>
        <taxon>Plectida</taxon>
        <taxon>Plectina</taxon>
        <taxon>Plectoidea</taxon>
        <taxon>Plectidae</taxon>
        <taxon>Plectus</taxon>
    </lineage>
</organism>